<keyword evidence="6" id="KW-1185">Reference proteome</keyword>
<feature type="compositionally biased region" description="Low complexity" evidence="4">
    <location>
        <begin position="249"/>
        <end position="274"/>
    </location>
</feature>
<comment type="subcellular location">
    <subcellularLocation>
        <location evidence="3">Nucleus</location>
    </subcellularLocation>
</comment>
<dbReference type="InterPro" id="IPR000418">
    <property type="entry name" value="Ets_dom"/>
</dbReference>
<comment type="caution">
    <text evidence="5">The sequence shown here is derived from an EMBL/GenBank/DDBJ whole genome shotgun (WGS) entry which is preliminary data.</text>
</comment>
<sequence>LGVLNFANKPNVSFKYLKRLFETSCFQYKSNFVMDLSQVCDIGALMQNGVLPRQDMAYVPPDVQYVLNSGVNSLFQTFREETNGIPDDPRDWTSQDVCQWLGWAEAKFNLGIQLSSFLDQYGFVYDGKALCRLTKRNLCFNTSVAIGEILWQSLQRICHEYNKKQEQMRQKYQSLPSISEIAVAKENATAVVPTLDASSSPLHDMAGDADDFLARLTSAPSPVRSEFSDYGSMPRSPASVSGLSELDNSPVQSPQPQAPSPDSHPVKSPSGRSPPGRKRGPKPTIRYSGNGPIQLWQFLLELLLDEEQKTDVEWTGQDRFEFKLLDPENVAKLWGKRKNKPKMNYEKLSRGLRYYYDKNIISKVHGKRYVYRFLCDIEKVLGYDPTSCVGQQEEKPAVVKEEKETLVPSPDCAQPKCEPEPIPPSPLDSVISDDDLFHSQSSPIYSTDSFLDDDLQTIGFDDLVFDISVPDDIVPDDAFDSLYML</sequence>
<evidence type="ECO:0000256" key="1">
    <source>
        <dbReference type="ARBA" id="ARBA00005562"/>
    </source>
</evidence>
<dbReference type="PRINTS" id="PR00454">
    <property type="entry name" value="ETSDOMAIN"/>
</dbReference>
<dbReference type="Proteomes" id="UP001152795">
    <property type="component" value="Unassembled WGS sequence"/>
</dbReference>
<dbReference type="GO" id="GO:0005634">
    <property type="term" value="C:nucleus"/>
    <property type="evidence" value="ECO:0007669"/>
    <property type="project" value="UniProtKB-SubCell"/>
</dbReference>
<gene>
    <name evidence="5" type="ORF">PACLA_8A066091</name>
</gene>
<dbReference type="PANTHER" id="PTHR11849">
    <property type="entry name" value="ETS"/>
    <property type="match status" value="1"/>
</dbReference>
<evidence type="ECO:0000256" key="2">
    <source>
        <dbReference type="ARBA" id="ARBA00023125"/>
    </source>
</evidence>
<dbReference type="Pfam" id="PF02198">
    <property type="entry name" value="SAM_PNT"/>
    <property type="match status" value="1"/>
</dbReference>
<dbReference type="PROSITE" id="PS00346">
    <property type="entry name" value="ETS_DOMAIN_2"/>
    <property type="match status" value="1"/>
</dbReference>
<keyword evidence="2 3" id="KW-0238">DNA-binding</keyword>
<dbReference type="EMBL" id="CACRXK020019052">
    <property type="protein sequence ID" value="CAB4033213.1"/>
    <property type="molecule type" value="Genomic_DNA"/>
</dbReference>
<protein>
    <submittedName>
        <fullName evidence="5">C-ets-1 isoform X2</fullName>
    </submittedName>
</protein>
<dbReference type="Gene3D" id="1.10.150.50">
    <property type="entry name" value="Transcription Factor, Ets-1"/>
    <property type="match status" value="1"/>
</dbReference>
<proteinExistence type="inferred from homology"/>
<dbReference type="PROSITE" id="PS00345">
    <property type="entry name" value="ETS_DOMAIN_1"/>
    <property type="match status" value="1"/>
</dbReference>
<evidence type="ECO:0000313" key="6">
    <source>
        <dbReference type="Proteomes" id="UP001152795"/>
    </source>
</evidence>
<dbReference type="SMART" id="SM00251">
    <property type="entry name" value="SAM_PNT"/>
    <property type="match status" value="1"/>
</dbReference>
<dbReference type="PANTHER" id="PTHR11849:SF289">
    <property type="entry name" value="ETS-LIKE PROTEIN POINTED"/>
    <property type="match status" value="1"/>
</dbReference>
<dbReference type="SUPFAM" id="SSF46785">
    <property type="entry name" value="Winged helix' DNA-binding domain"/>
    <property type="match status" value="1"/>
</dbReference>
<dbReference type="InterPro" id="IPR036388">
    <property type="entry name" value="WH-like_DNA-bd_sf"/>
</dbReference>
<evidence type="ECO:0000313" key="5">
    <source>
        <dbReference type="EMBL" id="CAB4033213.1"/>
    </source>
</evidence>
<organism evidence="5 6">
    <name type="scientific">Paramuricea clavata</name>
    <name type="common">Red gorgonian</name>
    <name type="synonym">Violescent sea-whip</name>
    <dbReference type="NCBI Taxonomy" id="317549"/>
    <lineage>
        <taxon>Eukaryota</taxon>
        <taxon>Metazoa</taxon>
        <taxon>Cnidaria</taxon>
        <taxon>Anthozoa</taxon>
        <taxon>Octocorallia</taxon>
        <taxon>Malacalcyonacea</taxon>
        <taxon>Plexauridae</taxon>
        <taxon>Paramuricea</taxon>
    </lineage>
</organism>
<dbReference type="InterPro" id="IPR046328">
    <property type="entry name" value="ETS_fam"/>
</dbReference>
<dbReference type="PROSITE" id="PS50061">
    <property type="entry name" value="ETS_DOMAIN_3"/>
    <property type="match status" value="1"/>
</dbReference>
<dbReference type="InterPro" id="IPR003118">
    <property type="entry name" value="Pointed_dom"/>
</dbReference>
<evidence type="ECO:0000256" key="3">
    <source>
        <dbReference type="RuleBase" id="RU004019"/>
    </source>
</evidence>
<keyword evidence="3" id="KW-0539">Nucleus</keyword>
<dbReference type="InterPro" id="IPR013761">
    <property type="entry name" value="SAM/pointed_sf"/>
</dbReference>
<evidence type="ECO:0000256" key="4">
    <source>
        <dbReference type="SAM" id="MobiDB-lite"/>
    </source>
</evidence>
<dbReference type="SUPFAM" id="SSF47769">
    <property type="entry name" value="SAM/Pointed domain"/>
    <property type="match status" value="1"/>
</dbReference>
<dbReference type="PROSITE" id="PS51433">
    <property type="entry name" value="PNT"/>
    <property type="match status" value="1"/>
</dbReference>
<dbReference type="GO" id="GO:0030154">
    <property type="term" value="P:cell differentiation"/>
    <property type="evidence" value="ECO:0007669"/>
    <property type="project" value="TreeGrafter"/>
</dbReference>
<comment type="similarity">
    <text evidence="1 3">Belongs to the ETS family.</text>
</comment>
<dbReference type="OrthoDB" id="10067219at2759"/>
<dbReference type="SMART" id="SM00413">
    <property type="entry name" value="ETS"/>
    <property type="match status" value="1"/>
</dbReference>
<dbReference type="Pfam" id="PF00178">
    <property type="entry name" value="Ets"/>
    <property type="match status" value="1"/>
</dbReference>
<name>A0A6S7L0A5_PARCT</name>
<feature type="region of interest" description="Disordered" evidence="4">
    <location>
        <begin position="222"/>
        <end position="289"/>
    </location>
</feature>
<dbReference type="GO" id="GO:0000981">
    <property type="term" value="F:DNA-binding transcription factor activity, RNA polymerase II-specific"/>
    <property type="evidence" value="ECO:0007669"/>
    <property type="project" value="TreeGrafter"/>
</dbReference>
<reference evidence="5" key="1">
    <citation type="submission" date="2020-04" db="EMBL/GenBank/DDBJ databases">
        <authorList>
            <person name="Alioto T."/>
            <person name="Alioto T."/>
            <person name="Gomez Garrido J."/>
        </authorList>
    </citation>
    <scope>NUCLEOTIDE SEQUENCE</scope>
    <source>
        <strain evidence="5">A484AB</strain>
    </source>
</reference>
<dbReference type="InterPro" id="IPR036390">
    <property type="entry name" value="WH_DNA-bd_sf"/>
</dbReference>
<dbReference type="GO" id="GO:0043565">
    <property type="term" value="F:sequence-specific DNA binding"/>
    <property type="evidence" value="ECO:0007669"/>
    <property type="project" value="InterPro"/>
</dbReference>
<feature type="non-terminal residue" evidence="5">
    <location>
        <position position="1"/>
    </location>
</feature>
<dbReference type="AlphaFoldDB" id="A0A6S7L0A5"/>
<dbReference type="Gene3D" id="1.10.10.10">
    <property type="entry name" value="Winged helix-like DNA-binding domain superfamily/Winged helix DNA-binding domain"/>
    <property type="match status" value="1"/>
</dbReference>
<accession>A0A6S7L0A5</accession>